<evidence type="ECO:0000313" key="1">
    <source>
        <dbReference type="EMBL" id="KKK78015.1"/>
    </source>
</evidence>
<organism evidence="1">
    <name type="scientific">marine sediment metagenome</name>
    <dbReference type="NCBI Taxonomy" id="412755"/>
    <lineage>
        <taxon>unclassified sequences</taxon>
        <taxon>metagenomes</taxon>
        <taxon>ecological metagenomes</taxon>
    </lineage>
</organism>
<dbReference type="EMBL" id="LAZR01054684">
    <property type="protein sequence ID" value="KKK78015.1"/>
    <property type="molecule type" value="Genomic_DNA"/>
</dbReference>
<protein>
    <submittedName>
        <fullName evidence="1">Uncharacterized protein</fullName>
    </submittedName>
</protein>
<dbReference type="AlphaFoldDB" id="A0A0F8YW20"/>
<comment type="caution">
    <text evidence="1">The sequence shown here is derived from an EMBL/GenBank/DDBJ whole genome shotgun (WGS) entry which is preliminary data.</text>
</comment>
<sequence>MEREVFSSQELRRWAIDRAIQMRSDFLGEDAAAEIVSDAKRFCEFAEPSQGD</sequence>
<gene>
    <name evidence="1" type="ORF">LCGC14_2847780</name>
</gene>
<accession>A0A0F8YW20</accession>
<name>A0A0F8YW20_9ZZZZ</name>
<reference evidence="1" key="1">
    <citation type="journal article" date="2015" name="Nature">
        <title>Complex archaea that bridge the gap between prokaryotes and eukaryotes.</title>
        <authorList>
            <person name="Spang A."/>
            <person name="Saw J.H."/>
            <person name="Jorgensen S.L."/>
            <person name="Zaremba-Niedzwiedzka K."/>
            <person name="Martijn J."/>
            <person name="Lind A.E."/>
            <person name="van Eijk R."/>
            <person name="Schleper C."/>
            <person name="Guy L."/>
            <person name="Ettema T.J."/>
        </authorList>
    </citation>
    <scope>NUCLEOTIDE SEQUENCE</scope>
</reference>
<proteinExistence type="predicted"/>